<evidence type="ECO:0000313" key="3">
    <source>
        <dbReference type="EMBL" id="AWI54445.1"/>
    </source>
</evidence>
<dbReference type="Gene3D" id="3.40.50.2000">
    <property type="entry name" value="Glycogen Phosphorylase B"/>
    <property type="match status" value="2"/>
</dbReference>
<evidence type="ECO:0008006" key="5">
    <source>
        <dbReference type="Google" id="ProtNLM"/>
    </source>
</evidence>
<evidence type="ECO:0000313" key="4">
    <source>
        <dbReference type="Proteomes" id="UP000244892"/>
    </source>
</evidence>
<reference evidence="3 4" key="1">
    <citation type="submission" date="2018-05" db="EMBL/GenBank/DDBJ databases">
        <title>complete genome sequence of Aquabacterium olei NBRC 110486.</title>
        <authorList>
            <person name="Tang B."/>
            <person name="Chang J."/>
            <person name="Zhang L."/>
            <person name="Yang H."/>
        </authorList>
    </citation>
    <scope>NUCLEOTIDE SEQUENCE [LARGE SCALE GENOMIC DNA]</scope>
    <source>
        <strain evidence="3 4">NBRC 110486</strain>
    </source>
</reference>
<dbReference type="AlphaFoldDB" id="A0A2U8FTR8"/>
<evidence type="ECO:0000259" key="1">
    <source>
        <dbReference type="Pfam" id="PF00534"/>
    </source>
</evidence>
<dbReference type="Proteomes" id="UP000244892">
    <property type="component" value="Chromosome"/>
</dbReference>
<dbReference type="Pfam" id="PF13439">
    <property type="entry name" value="Glyco_transf_4"/>
    <property type="match status" value="1"/>
</dbReference>
<dbReference type="Pfam" id="PF00534">
    <property type="entry name" value="Glycos_transf_1"/>
    <property type="match status" value="1"/>
</dbReference>
<dbReference type="KEGG" id="aon:DEH84_14190"/>
<dbReference type="PANTHER" id="PTHR45947">
    <property type="entry name" value="SULFOQUINOVOSYL TRANSFERASE SQD2"/>
    <property type="match status" value="1"/>
</dbReference>
<name>A0A2U8FTR8_9BURK</name>
<dbReference type="RefSeq" id="WP_109037441.1">
    <property type="nucleotide sequence ID" value="NZ_CP029210.1"/>
</dbReference>
<dbReference type="InterPro" id="IPR028098">
    <property type="entry name" value="Glyco_trans_4-like_N"/>
</dbReference>
<keyword evidence="4" id="KW-1185">Reference proteome</keyword>
<feature type="domain" description="Glycosyl transferase family 1" evidence="1">
    <location>
        <begin position="205"/>
        <end position="359"/>
    </location>
</feature>
<dbReference type="OrthoDB" id="9775208at2"/>
<gene>
    <name evidence="3" type="ORF">DEH84_14190</name>
</gene>
<dbReference type="EMBL" id="CP029210">
    <property type="protein sequence ID" value="AWI54445.1"/>
    <property type="molecule type" value="Genomic_DNA"/>
</dbReference>
<evidence type="ECO:0000259" key="2">
    <source>
        <dbReference type="Pfam" id="PF13439"/>
    </source>
</evidence>
<proteinExistence type="predicted"/>
<accession>A0A2U8FTR8</accession>
<dbReference type="GO" id="GO:0016757">
    <property type="term" value="F:glycosyltransferase activity"/>
    <property type="evidence" value="ECO:0007669"/>
    <property type="project" value="InterPro"/>
</dbReference>
<dbReference type="SUPFAM" id="SSF53756">
    <property type="entry name" value="UDP-Glycosyltransferase/glycogen phosphorylase"/>
    <property type="match status" value="1"/>
</dbReference>
<dbReference type="PANTHER" id="PTHR45947:SF3">
    <property type="entry name" value="SULFOQUINOVOSYL TRANSFERASE SQD2"/>
    <property type="match status" value="1"/>
</dbReference>
<dbReference type="CDD" id="cd03801">
    <property type="entry name" value="GT4_PimA-like"/>
    <property type="match status" value="1"/>
</dbReference>
<sequence length="384" mass="43052">MKVALSTPGKFHTFDLARELHARDALECVFTGYPRFKLKDAGLPPEKIRPFPWLITPYLAMLQKQRLPRQIARNWANLNNTTLDWYTSRNLPTCEVFVGMSSAALHTGITAQQIGAKYVCDRGSTHIRHQDIVLAEEHAIWGQSYSPIDPRTVAREEAEYHRADCITVPSDFTRQTFLDQGIAAEKIKVLPYGVNLQHFQQVGHPDDKFFDVLFAGGASLRKGVPYLLQAFGKLQHPHKRLWFAGSMPPAFVNAMRAVNLWSNDFHVLGHLNREQLRERMSKSHVLVLPSLEEGLALVQAQAMACGCPIIATENTGAPNLFKDGDAGFILPVRRADLIADALQRFADQPGERERMSGNALRTVSQIGGWSAYGDAAIEIYRRLL</sequence>
<organism evidence="3 4">
    <name type="scientific">Aquabacterium olei</name>
    <dbReference type="NCBI Taxonomy" id="1296669"/>
    <lineage>
        <taxon>Bacteria</taxon>
        <taxon>Pseudomonadati</taxon>
        <taxon>Pseudomonadota</taxon>
        <taxon>Betaproteobacteria</taxon>
        <taxon>Burkholderiales</taxon>
        <taxon>Aquabacterium</taxon>
    </lineage>
</organism>
<protein>
    <recommendedName>
        <fullName evidence="5">Glycosyltransferase family 1 protein</fullName>
    </recommendedName>
</protein>
<dbReference type="InterPro" id="IPR001296">
    <property type="entry name" value="Glyco_trans_1"/>
</dbReference>
<dbReference type="InterPro" id="IPR050194">
    <property type="entry name" value="Glycosyltransferase_grp1"/>
</dbReference>
<feature type="domain" description="Glycosyltransferase subfamily 4-like N-terminal" evidence="2">
    <location>
        <begin position="138"/>
        <end position="197"/>
    </location>
</feature>